<evidence type="ECO:0000256" key="11">
    <source>
        <dbReference type="ARBA" id="ARBA00051661"/>
    </source>
</evidence>
<evidence type="ECO:0000256" key="5">
    <source>
        <dbReference type="ARBA" id="ARBA00022679"/>
    </source>
</evidence>
<dbReference type="InterPro" id="IPR058240">
    <property type="entry name" value="rSAM_sf"/>
</dbReference>
<dbReference type="SFLD" id="SFLDS00029">
    <property type="entry name" value="Radical_SAM"/>
    <property type="match status" value="1"/>
</dbReference>
<dbReference type="NCBIfam" id="TIGR01579">
    <property type="entry name" value="MiaB-like-C"/>
    <property type="match status" value="1"/>
</dbReference>
<dbReference type="SFLD" id="SFLDG01082">
    <property type="entry name" value="B12-binding_domain_containing"/>
    <property type="match status" value="1"/>
</dbReference>
<evidence type="ECO:0000256" key="4">
    <source>
        <dbReference type="ARBA" id="ARBA00022485"/>
    </source>
</evidence>
<comment type="catalytic activity">
    <reaction evidence="11">
        <text>N(6)-L-threonylcarbamoyladenosine(37) in tRNA + (sulfur carrier)-SH + AH2 + 2 S-adenosyl-L-methionine = 2-methylsulfanyl-N(6)-L-threonylcarbamoyladenosine(37) in tRNA + (sulfur carrier)-H + 5'-deoxyadenosine + L-methionine + A + S-adenosyl-L-homocysteine + 2 H(+)</text>
        <dbReference type="Rhea" id="RHEA:37075"/>
        <dbReference type="Rhea" id="RHEA-COMP:10163"/>
        <dbReference type="Rhea" id="RHEA-COMP:11092"/>
        <dbReference type="Rhea" id="RHEA-COMP:14737"/>
        <dbReference type="Rhea" id="RHEA-COMP:14739"/>
        <dbReference type="ChEBI" id="CHEBI:13193"/>
        <dbReference type="ChEBI" id="CHEBI:15378"/>
        <dbReference type="ChEBI" id="CHEBI:17319"/>
        <dbReference type="ChEBI" id="CHEBI:17499"/>
        <dbReference type="ChEBI" id="CHEBI:29917"/>
        <dbReference type="ChEBI" id="CHEBI:57844"/>
        <dbReference type="ChEBI" id="CHEBI:57856"/>
        <dbReference type="ChEBI" id="CHEBI:59789"/>
        <dbReference type="ChEBI" id="CHEBI:64428"/>
        <dbReference type="ChEBI" id="CHEBI:74418"/>
        <dbReference type="ChEBI" id="CHEBI:74420"/>
        <dbReference type="EC" id="2.8.4.5"/>
    </reaction>
</comment>
<protein>
    <recommendedName>
        <fullName evidence="3">tRNA (N(6)-L-threonylcarbamoyladenosine(37)-C(2))-methylthiotransferase</fullName>
        <ecNumber evidence="3">2.8.4.5</ecNumber>
    </recommendedName>
    <alternativeName>
        <fullName evidence="10">tRNA-t(6)A37 methylthiotransferase</fullName>
    </alternativeName>
</protein>
<evidence type="ECO:0000256" key="10">
    <source>
        <dbReference type="ARBA" id="ARBA00031213"/>
    </source>
</evidence>
<dbReference type="InterPro" id="IPR002792">
    <property type="entry name" value="TRAM_dom"/>
</dbReference>
<dbReference type="SMART" id="SM00729">
    <property type="entry name" value="Elp3"/>
    <property type="match status" value="1"/>
</dbReference>
<dbReference type="PROSITE" id="PS50926">
    <property type="entry name" value="TRAM"/>
    <property type="match status" value="1"/>
</dbReference>
<evidence type="ECO:0000256" key="2">
    <source>
        <dbReference type="ARBA" id="ARBA00002399"/>
    </source>
</evidence>
<evidence type="ECO:0000256" key="9">
    <source>
        <dbReference type="ARBA" id="ARBA00023014"/>
    </source>
</evidence>
<keyword evidence="4" id="KW-0004">4Fe-4S</keyword>
<dbReference type="SFLD" id="SFLDG01061">
    <property type="entry name" value="methylthiotransferase"/>
    <property type="match status" value="1"/>
</dbReference>
<evidence type="ECO:0000256" key="1">
    <source>
        <dbReference type="ARBA" id="ARBA00001966"/>
    </source>
</evidence>
<feature type="domain" description="MTTase N-terminal" evidence="13">
    <location>
        <begin position="1"/>
        <end position="113"/>
    </location>
</feature>
<dbReference type="OrthoDB" id="9805215at2"/>
<dbReference type="SUPFAM" id="SSF102114">
    <property type="entry name" value="Radical SAM enzymes"/>
    <property type="match status" value="1"/>
</dbReference>
<sequence>MRFALETLGCKVNQYESSAFFESLTRAGWQPVPFSARADLYIVHSCAVTNKASYQTRQLVRRASRTNPKAHIAVVGCDAQIHRDRYAQERLATHIVGTEEKFQLLSWLKKPGSLHEPCVAVGDARRYGPLEPLPVTNMLGDRSRAFLKVQDGCDAFCSYCIVPFSRGRSRSLETSEVIRQLERLISAGYREVVLTGIHLGQWGLDLGVDGLGELLKAMDKVRHSARIRLSSLEPKEITGNLLQALTTYTWICPHFHLPLQSGDGEILAAMGRPYGPEEYADTVQTLHKIFPHAAFGADVIVGFPGETDAHFSRTVRLLESLPVTYLHVFPYSPRPGTQAAAMKGRAVGDVLKGRARVLRDLGRRKKRAFQQRFVGAVLEVLVENALPSNLWKGTSENYLTIHFSTKHPVAPGRLVRVRVNRLTDAGLFGTILD</sequence>
<evidence type="ECO:0000259" key="13">
    <source>
        <dbReference type="PROSITE" id="PS51449"/>
    </source>
</evidence>
<dbReference type="InterPro" id="IPR007197">
    <property type="entry name" value="rSAM"/>
</dbReference>
<evidence type="ECO:0000259" key="12">
    <source>
        <dbReference type="PROSITE" id="PS50926"/>
    </source>
</evidence>
<evidence type="ECO:0000313" key="15">
    <source>
        <dbReference type="EMBL" id="ROQ89804.1"/>
    </source>
</evidence>
<dbReference type="Pfam" id="PF04055">
    <property type="entry name" value="Radical_SAM"/>
    <property type="match status" value="1"/>
</dbReference>
<dbReference type="EC" id="2.8.4.5" evidence="3"/>
<dbReference type="CDD" id="cd01335">
    <property type="entry name" value="Radical_SAM"/>
    <property type="match status" value="1"/>
</dbReference>
<dbReference type="Gene3D" id="3.80.30.20">
    <property type="entry name" value="tm_1862 like domain"/>
    <property type="match status" value="1"/>
</dbReference>
<dbReference type="Pfam" id="PF00919">
    <property type="entry name" value="UPF0004"/>
    <property type="match status" value="1"/>
</dbReference>
<proteinExistence type="predicted"/>
<dbReference type="InterPro" id="IPR005839">
    <property type="entry name" value="Methylthiotransferase"/>
</dbReference>
<gene>
    <name evidence="15" type="ORF">EDC27_2916</name>
</gene>
<comment type="caution">
    <text evidence="15">The sequence shown here is derived from an EMBL/GenBank/DDBJ whole genome shotgun (WGS) entry which is preliminary data.</text>
</comment>
<dbReference type="PANTHER" id="PTHR11918:SF45">
    <property type="entry name" value="THREONYLCARBAMOYLADENOSINE TRNA METHYLTHIOTRANSFERASE"/>
    <property type="match status" value="1"/>
</dbReference>
<organism evidence="15 16">
    <name type="scientific">Desulfosoma caldarium</name>
    <dbReference type="NCBI Taxonomy" id="610254"/>
    <lineage>
        <taxon>Bacteria</taxon>
        <taxon>Pseudomonadati</taxon>
        <taxon>Thermodesulfobacteriota</taxon>
        <taxon>Syntrophobacteria</taxon>
        <taxon>Syntrophobacterales</taxon>
        <taxon>Syntrophobacteraceae</taxon>
        <taxon>Desulfosoma</taxon>
    </lineage>
</organism>
<keyword evidence="8" id="KW-0408">Iron</keyword>
<evidence type="ECO:0000313" key="16">
    <source>
        <dbReference type="Proteomes" id="UP000276223"/>
    </source>
</evidence>
<dbReference type="InterPro" id="IPR006638">
    <property type="entry name" value="Elp3/MiaA/NifB-like_rSAM"/>
</dbReference>
<dbReference type="EMBL" id="RJVA01000016">
    <property type="protein sequence ID" value="ROQ89804.1"/>
    <property type="molecule type" value="Genomic_DNA"/>
</dbReference>
<reference evidence="15 16" key="1">
    <citation type="submission" date="2018-11" db="EMBL/GenBank/DDBJ databases">
        <title>Genomic Encyclopedia of Type Strains, Phase IV (KMG-IV): sequencing the most valuable type-strain genomes for metagenomic binning, comparative biology and taxonomic classification.</title>
        <authorList>
            <person name="Goeker M."/>
        </authorList>
    </citation>
    <scope>NUCLEOTIDE SEQUENCE [LARGE SCALE GENOMIC DNA]</scope>
    <source>
        <strain evidence="15 16">DSM 22027</strain>
    </source>
</reference>
<dbReference type="PANTHER" id="PTHR11918">
    <property type="entry name" value="RADICAL SAM PROTEINS"/>
    <property type="match status" value="1"/>
</dbReference>
<evidence type="ECO:0000259" key="14">
    <source>
        <dbReference type="PROSITE" id="PS51918"/>
    </source>
</evidence>
<dbReference type="PROSITE" id="PS01278">
    <property type="entry name" value="MTTASE_RADICAL"/>
    <property type="match status" value="1"/>
</dbReference>
<dbReference type="InterPro" id="IPR006467">
    <property type="entry name" value="MiaB-like_bact"/>
</dbReference>
<keyword evidence="6" id="KW-0949">S-adenosyl-L-methionine</keyword>
<dbReference type="PROSITE" id="PS51449">
    <property type="entry name" value="MTTASE_N"/>
    <property type="match status" value="1"/>
</dbReference>
<keyword evidence="5 15" id="KW-0808">Transferase</keyword>
<dbReference type="Proteomes" id="UP000276223">
    <property type="component" value="Unassembled WGS sequence"/>
</dbReference>
<dbReference type="InterPro" id="IPR020612">
    <property type="entry name" value="Methylthiotransferase_CS"/>
</dbReference>
<evidence type="ECO:0000256" key="6">
    <source>
        <dbReference type="ARBA" id="ARBA00022691"/>
    </source>
</evidence>
<feature type="domain" description="Radical SAM core" evidence="14">
    <location>
        <begin position="139"/>
        <end position="368"/>
    </location>
</feature>
<dbReference type="PROSITE" id="PS51918">
    <property type="entry name" value="RADICAL_SAM"/>
    <property type="match status" value="1"/>
</dbReference>
<dbReference type="GO" id="GO:0051539">
    <property type="term" value="F:4 iron, 4 sulfur cluster binding"/>
    <property type="evidence" value="ECO:0007669"/>
    <property type="project" value="UniProtKB-KW"/>
</dbReference>
<evidence type="ECO:0000256" key="7">
    <source>
        <dbReference type="ARBA" id="ARBA00022723"/>
    </source>
</evidence>
<keyword evidence="16" id="KW-1185">Reference proteome</keyword>
<dbReference type="AlphaFoldDB" id="A0A3N1UEX7"/>
<evidence type="ECO:0000256" key="8">
    <source>
        <dbReference type="ARBA" id="ARBA00023004"/>
    </source>
</evidence>
<dbReference type="InterPro" id="IPR038135">
    <property type="entry name" value="Methylthiotransferase_N_sf"/>
</dbReference>
<dbReference type="Gene3D" id="3.40.50.12160">
    <property type="entry name" value="Methylthiotransferase, N-terminal domain"/>
    <property type="match status" value="1"/>
</dbReference>
<accession>A0A3N1UEX7</accession>
<dbReference type="InterPro" id="IPR023404">
    <property type="entry name" value="rSAM_horseshoe"/>
</dbReference>
<keyword evidence="7" id="KW-0479">Metal-binding</keyword>
<dbReference type="RefSeq" id="WP_123291368.1">
    <property type="nucleotide sequence ID" value="NZ_RJVA01000016.1"/>
</dbReference>
<comment type="cofactor">
    <cofactor evidence="1">
        <name>[4Fe-4S] cluster</name>
        <dbReference type="ChEBI" id="CHEBI:49883"/>
    </cofactor>
</comment>
<dbReference type="GO" id="GO:0046872">
    <property type="term" value="F:metal ion binding"/>
    <property type="evidence" value="ECO:0007669"/>
    <property type="project" value="UniProtKB-KW"/>
</dbReference>
<keyword evidence="9" id="KW-0411">Iron-sulfur</keyword>
<name>A0A3N1UEX7_9BACT</name>
<evidence type="ECO:0000256" key="3">
    <source>
        <dbReference type="ARBA" id="ARBA00013273"/>
    </source>
</evidence>
<feature type="domain" description="TRAM" evidence="12">
    <location>
        <begin position="371"/>
        <end position="433"/>
    </location>
</feature>
<dbReference type="InterPro" id="IPR013848">
    <property type="entry name" value="Methylthiotransferase_N"/>
</dbReference>
<dbReference type="NCBIfam" id="TIGR00089">
    <property type="entry name" value="MiaB/RimO family radical SAM methylthiotransferase"/>
    <property type="match status" value="1"/>
</dbReference>
<comment type="function">
    <text evidence="2">Catalyzes the methylthiolation of N6-threonylcarbamoyladenosine (t(6)A), leading to the formation of 2-methylthio-N6-threonylcarbamoyladenosine (ms(2)t(6)A) at position 37 in tRNAs that read codons beginning with adenine.</text>
</comment>
<dbReference type="GO" id="GO:0035598">
    <property type="term" value="F:tRNA (N(6)-L-threonylcarbamoyladenosine(37)-C(2))-methylthiotransferase activity"/>
    <property type="evidence" value="ECO:0007669"/>
    <property type="project" value="UniProtKB-EC"/>
</dbReference>